<dbReference type="InterPro" id="IPR046457">
    <property type="entry name" value="PMI_typeI_cat"/>
</dbReference>
<evidence type="ECO:0000313" key="10">
    <source>
        <dbReference type="EMBL" id="GAA51973.1"/>
    </source>
</evidence>
<dbReference type="EMBL" id="DF143224">
    <property type="protein sequence ID" value="GAA51973.1"/>
    <property type="molecule type" value="Genomic_DNA"/>
</dbReference>
<evidence type="ECO:0000256" key="5">
    <source>
        <dbReference type="ARBA" id="ARBA00011956"/>
    </source>
</evidence>
<accession>G7YG90</accession>
<keyword evidence="7" id="KW-0862">Zinc</keyword>
<dbReference type="GO" id="GO:0005975">
    <property type="term" value="P:carbohydrate metabolic process"/>
    <property type="evidence" value="ECO:0007669"/>
    <property type="project" value="InterPro"/>
</dbReference>
<dbReference type="Pfam" id="PF20511">
    <property type="entry name" value="PMI_typeI_cat"/>
    <property type="match status" value="1"/>
</dbReference>
<dbReference type="EC" id="5.3.1.8" evidence="5"/>
<keyword evidence="8 10" id="KW-0413">Isomerase</keyword>
<organism evidence="10 11">
    <name type="scientific">Clonorchis sinensis</name>
    <name type="common">Chinese liver fluke</name>
    <dbReference type="NCBI Taxonomy" id="79923"/>
    <lineage>
        <taxon>Eukaryota</taxon>
        <taxon>Metazoa</taxon>
        <taxon>Spiralia</taxon>
        <taxon>Lophotrochozoa</taxon>
        <taxon>Platyhelminthes</taxon>
        <taxon>Trematoda</taxon>
        <taxon>Digenea</taxon>
        <taxon>Opisthorchiida</taxon>
        <taxon>Opisthorchiata</taxon>
        <taxon>Opisthorchiidae</taxon>
        <taxon>Clonorchis</taxon>
    </lineage>
</organism>
<evidence type="ECO:0000256" key="7">
    <source>
        <dbReference type="ARBA" id="ARBA00022833"/>
    </source>
</evidence>
<comment type="catalytic activity">
    <reaction evidence="1">
        <text>D-mannose 6-phosphate = D-fructose 6-phosphate</text>
        <dbReference type="Rhea" id="RHEA:12356"/>
        <dbReference type="ChEBI" id="CHEBI:58735"/>
        <dbReference type="ChEBI" id="CHEBI:61527"/>
        <dbReference type="EC" id="5.3.1.8"/>
    </reaction>
</comment>
<protein>
    <recommendedName>
        <fullName evidence="5">mannose-6-phosphate isomerase</fullName>
        <ecNumber evidence="5">5.3.1.8</ecNumber>
    </recommendedName>
</protein>
<comment type="cofactor">
    <cofactor evidence="2">
        <name>Zn(2+)</name>
        <dbReference type="ChEBI" id="CHEBI:29105"/>
    </cofactor>
</comment>
<dbReference type="SUPFAM" id="SSF51182">
    <property type="entry name" value="RmlC-like cupins"/>
    <property type="match status" value="1"/>
</dbReference>
<gene>
    <name evidence="10" type="ORF">CLF_107158</name>
</gene>
<dbReference type="GO" id="GO:0005829">
    <property type="term" value="C:cytosol"/>
    <property type="evidence" value="ECO:0007669"/>
    <property type="project" value="TreeGrafter"/>
</dbReference>
<dbReference type="Gene3D" id="1.10.441.10">
    <property type="entry name" value="Phosphomannose Isomerase, domain 2"/>
    <property type="match status" value="1"/>
</dbReference>
<evidence type="ECO:0000256" key="3">
    <source>
        <dbReference type="ARBA" id="ARBA00004666"/>
    </source>
</evidence>
<dbReference type="GO" id="GO:0009298">
    <property type="term" value="P:GDP-mannose biosynthetic process"/>
    <property type="evidence" value="ECO:0007669"/>
    <property type="project" value="UniProtKB-UniPathway"/>
</dbReference>
<dbReference type="Proteomes" id="UP000008909">
    <property type="component" value="Unassembled WGS sequence"/>
</dbReference>
<sequence length="312" mass="35013">MQYVCVYEITQTHCVDALRIAAGWAEKGECYVLVGCIGAKAPYRRHLARDTTYEWGKIGEESEVMQLAVSGRHTAGIDPSSPFAELWMGTHPSGPSVLREEQETYLSKYISEYPECLGSASREAFGMSLPFLFKVLSIRKALSIQAHPTKEHAQLLHRQRPDLYKDPNHKPELAIALSPFEALLAFRPSVEIAAFVQAKYFRIRLQTLSGTCYGLHPYGPVGSTELDIAHCASAFSAAPQTDQLKIVKPMNFTEVGECNCYASTWLFMDSRTDTRDRVFRPSFRGERKPLNDKNGTGRLGERLEHVYQSVNS</sequence>
<dbReference type="InterPro" id="IPR018050">
    <property type="entry name" value="Pmannose_isomerase-type1_CS"/>
</dbReference>
<dbReference type="PRINTS" id="PR00714">
    <property type="entry name" value="MAN6PISMRASE"/>
</dbReference>
<reference evidence="10" key="1">
    <citation type="journal article" date="2011" name="Genome Biol.">
        <title>The draft genome of the carcinogenic human liver fluke Clonorchis sinensis.</title>
        <authorList>
            <person name="Wang X."/>
            <person name="Chen W."/>
            <person name="Huang Y."/>
            <person name="Sun J."/>
            <person name="Men J."/>
            <person name="Liu H."/>
            <person name="Luo F."/>
            <person name="Guo L."/>
            <person name="Lv X."/>
            <person name="Deng C."/>
            <person name="Zhou C."/>
            <person name="Fan Y."/>
            <person name="Li X."/>
            <person name="Huang L."/>
            <person name="Hu Y."/>
            <person name="Liang C."/>
            <person name="Hu X."/>
            <person name="Xu J."/>
            <person name="Yu X."/>
        </authorList>
    </citation>
    <scope>NUCLEOTIDE SEQUENCE [LARGE SCALE GENOMIC DNA]</scope>
    <source>
        <strain evidence="10">Henan</strain>
    </source>
</reference>
<evidence type="ECO:0000256" key="1">
    <source>
        <dbReference type="ARBA" id="ARBA00000757"/>
    </source>
</evidence>
<evidence type="ECO:0000259" key="9">
    <source>
        <dbReference type="Pfam" id="PF20511"/>
    </source>
</evidence>
<dbReference type="GO" id="GO:0004476">
    <property type="term" value="F:mannose-6-phosphate isomerase activity"/>
    <property type="evidence" value="ECO:0007669"/>
    <property type="project" value="UniProtKB-EC"/>
</dbReference>
<dbReference type="InterPro" id="IPR014710">
    <property type="entry name" value="RmlC-like_jellyroll"/>
</dbReference>
<dbReference type="InterPro" id="IPR016305">
    <property type="entry name" value="Mannose-6-P_Isomerase"/>
</dbReference>
<evidence type="ECO:0000313" key="11">
    <source>
        <dbReference type="Proteomes" id="UP000008909"/>
    </source>
</evidence>
<evidence type="ECO:0000256" key="6">
    <source>
        <dbReference type="ARBA" id="ARBA00022723"/>
    </source>
</evidence>
<dbReference type="PANTHER" id="PTHR10309:SF0">
    <property type="entry name" value="MANNOSE-6-PHOSPHATE ISOMERASE"/>
    <property type="match status" value="1"/>
</dbReference>
<name>G7YG90_CLOSI</name>
<dbReference type="PANTHER" id="PTHR10309">
    <property type="entry name" value="MANNOSE-6-PHOSPHATE ISOMERASE"/>
    <property type="match status" value="1"/>
</dbReference>
<comment type="pathway">
    <text evidence="3">Nucleotide-sugar biosynthesis; GDP-alpha-D-mannose biosynthesis; alpha-D-mannose 1-phosphate from D-fructose 6-phosphate: step 1/2.</text>
</comment>
<evidence type="ECO:0000256" key="2">
    <source>
        <dbReference type="ARBA" id="ARBA00001947"/>
    </source>
</evidence>
<dbReference type="NCBIfam" id="TIGR00218">
    <property type="entry name" value="manA"/>
    <property type="match status" value="1"/>
</dbReference>
<evidence type="ECO:0000256" key="8">
    <source>
        <dbReference type="ARBA" id="ARBA00023235"/>
    </source>
</evidence>
<dbReference type="GO" id="GO:0008270">
    <property type="term" value="F:zinc ion binding"/>
    <property type="evidence" value="ECO:0007669"/>
    <property type="project" value="InterPro"/>
</dbReference>
<dbReference type="InterPro" id="IPR011051">
    <property type="entry name" value="RmlC_Cupin_sf"/>
</dbReference>
<dbReference type="PROSITE" id="PS00965">
    <property type="entry name" value="PMI_I_1"/>
    <property type="match status" value="1"/>
</dbReference>
<comment type="similarity">
    <text evidence="4">Belongs to the mannose-6-phosphate isomerase type 1 family.</text>
</comment>
<evidence type="ECO:0000256" key="4">
    <source>
        <dbReference type="ARBA" id="ARBA00010772"/>
    </source>
</evidence>
<dbReference type="UniPathway" id="UPA00126">
    <property type="reaction ID" value="UER00423"/>
</dbReference>
<dbReference type="InterPro" id="IPR001250">
    <property type="entry name" value="Man6P_Isoase-1"/>
</dbReference>
<reference key="2">
    <citation type="submission" date="2011-10" db="EMBL/GenBank/DDBJ databases">
        <title>The genome and transcriptome sequence of Clonorchis sinensis provide insights into the carcinogenic liver fluke.</title>
        <authorList>
            <person name="Wang X."/>
            <person name="Huang Y."/>
            <person name="Chen W."/>
            <person name="Liu H."/>
            <person name="Guo L."/>
            <person name="Chen Y."/>
            <person name="Luo F."/>
            <person name="Zhou W."/>
            <person name="Sun J."/>
            <person name="Mao Q."/>
            <person name="Liang P."/>
            <person name="Zhou C."/>
            <person name="Tian Y."/>
            <person name="Men J."/>
            <person name="Lv X."/>
            <person name="Huang L."/>
            <person name="Zhou J."/>
            <person name="Hu Y."/>
            <person name="Li R."/>
            <person name="Zhang F."/>
            <person name="Lei H."/>
            <person name="Li X."/>
            <person name="Hu X."/>
            <person name="Liang C."/>
            <person name="Xu J."/>
            <person name="Wu Z."/>
            <person name="Yu X."/>
        </authorList>
    </citation>
    <scope>NUCLEOTIDE SEQUENCE</scope>
    <source>
        <strain>Henan</strain>
    </source>
</reference>
<keyword evidence="6" id="KW-0479">Metal-binding</keyword>
<feature type="domain" description="Phosphomannose isomerase type I catalytic" evidence="9">
    <location>
        <begin position="52"/>
        <end position="188"/>
    </location>
</feature>
<dbReference type="Gene3D" id="2.60.120.10">
    <property type="entry name" value="Jelly Rolls"/>
    <property type="match status" value="1"/>
</dbReference>
<proteinExistence type="inferred from homology"/>
<keyword evidence="11" id="KW-1185">Reference proteome</keyword>
<dbReference type="AlphaFoldDB" id="G7YG90"/>